<protein>
    <submittedName>
        <fullName evidence="2">Uncharacterized protein</fullName>
    </submittedName>
</protein>
<proteinExistence type="predicted"/>
<gene>
    <name evidence="2" type="ORF">PVK06_005337</name>
</gene>
<feature type="compositionally biased region" description="Acidic residues" evidence="1">
    <location>
        <begin position="82"/>
        <end position="98"/>
    </location>
</feature>
<sequence>MGKSGTSRTKWRWQRRRKVFPACESMYVCCPALRSRSRQPIKHCKKLLSEISPKSPVKYYEKYVKPKDVVGAEEVKSSDEKLSEDEYAASDDEEIAGK</sequence>
<dbReference type="Proteomes" id="UP001358586">
    <property type="component" value="Chromosome 2"/>
</dbReference>
<reference evidence="2 3" key="1">
    <citation type="submission" date="2023-03" db="EMBL/GenBank/DDBJ databases">
        <title>WGS of Gossypium arboreum.</title>
        <authorList>
            <person name="Yu D."/>
        </authorList>
    </citation>
    <scope>NUCLEOTIDE SEQUENCE [LARGE SCALE GENOMIC DNA]</scope>
    <source>
        <tissue evidence="2">Leaf</tissue>
    </source>
</reference>
<feature type="compositionally biased region" description="Basic and acidic residues" evidence="1">
    <location>
        <begin position="72"/>
        <end position="81"/>
    </location>
</feature>
<evidence type="ECO:0000313" key="2">
    <source>
        <dbReference type="EMBL" id="KAK5842918.1"/>
    </source>
</evidence>
<dbReference type="InterPro" id="IPR055296">
    <property type="entry name" value="SRL2-like"/>
</dbReference>
<dbReference type="EMBL" id="JARKNE010000002">
    <property type="protein sequence ID" value="KAK5842918.1"/>
    <property type="molecule type" value="Genomic_DNA"/>
</dbReference>
<keyword evidence="3" id="KW-1185">Reference proteome</keyword>
<feature type="region of interest" description="Disordered" evidence="1">
    <location>
        <begin position="72"/>
        <end position="98"/>
    </location>
</feature>
<dbReference type="PANTHER" id="PTHR46087:SF11">
    <property type="entry name" value="PROTEIN SEMI-ROLLED LEAF 2"/>
    <property type="match status" value="1"/>
</dbReference>
<accession>A0ABR0QVM2</accession>
<evidence type="ECO:0000256" key="1">
    <source>
        <dbReference type="SAM" id="MobiDB-lite"/>
    </source>
</evidence>
<dbReference type="PANTHER" id="PTHR46087">
    <property type="entry name" value="PUTATIVE, EXPRESSED-RELATED"/>
    <property type="match status" value="1"/>
</dbReference>
<name>A0ABR0QVM2_GOSAR</name>
<organism evidence="2 3">
    <name type="scientific">Gossypium arboreum</name>
    <name type="common">Tree cotton</name>
    <name type="synonym">Gossypium nanking</name>
    <dbReference type="NCBI Taxonomy" id="29729"/>
    <lineage>
        <taxon>Eukaryota</taxon>
        <taxon>Viridiplantae</taxon>
        <taxon>Streptophyta</taxon>
        <taxon>Embryophyta</taxon>
        <taxon>Tracheophyta</taxon>
        <taxon>Spermatophyta</taxon>
        <taxon>Magnoliopsida</taxon>
        <taxon>eudicotyledons</taxon>
        <taxon>Gunneridae</taxon>
        <taxon>Pentapetalae</taxon>
        <taxon>rosids</taxon>
        <taxon>malvids</taxon>
        <taxon>Malvales</taxon>
        <taxon>Malvaceae</taxon>
        <taxon>Malvoideae</taxon>
        <taxon>Gossypium</taxon>
    </lineage>
</organism>
<comment type="caution">
    <text evidence="2">The sequence shown here is derived from an EMBL/GenBank/DDBJ whole genome shotgun (WGS) entry which is preliminary data.</text>
</comment>
<evidence type="ECO:0000313" key="3">
    <source>
        <dbReference type="Proteomes" id="UP001358586"/>
    </source>
</evidence>